<feature type="transmembrane region" description="Helical" evidence="5">
    <location>
        <begin position="59"/>
        <end position="77"/>
    </location>
</feature>
<feature type="transmembrane region" description="Helical" evidence="5">
    <location>
        <begin position="275"/>
        <end position="293"/>
    </location>
</feature>
<dbReference type="Proteomes" id="UP000461730">
    <property type="component" value="Unassembled WGS sequence"/>
</dbReference>
<feature type="transmembrane region" description="Helical" evidence="5">
    <location>
        <begin position="129"/>
        <end position="151"/>
    </location>
</feature>
<dbReference type="RefSeq" id="WP_157309175.1">
    <property type="nucleotide sequence ID" value="NZ_WRXN01000015.1"/>
</dbReference>
<dbReference type="CDD" id="cd03386">
    <property type="entry name" value="PAP2_Aur1_like"/>
    <property type="match status" value="1"/>
</dbReference>
<evidence type="ECO:0000313" key="7">
    <source>
        <dbReference type="EMBL" id="MVT11757.1"/>
    </source>
</evidence>
<keyword evidence="2 5" id="KW-0812">Transmembrane</keyword>
<evidence type="ECO:0000313" key="8">
    <source>
        <dbReference type="Proteomes" id="UP000461730"/>
    </source>
</evidence>
<dbReference type="AlphaFoldDB" id="A0A7K1UBJ5"/>
<evidence type="ECO:0000256" key="4">
    <source>
        <dbReference type="ARBA" id="ARBA00023136"/>
    </source>
</evidence>
<evidence type="ECO:0000259" key="6">
    <source>
        <dbReference type="Pfam" id="PF14378"/>
    </source>
</evidence>
<dbReference type="PANTHER" id="PTHR31310">
    <property type="match status" value="1"/>
</dbReference>
<keyword evidence="3 5" id="KW-1133">Transmembrane helix</keyword>
<dbReference type="InterPro" id="IPR026841">
    <property type="entry name" value="Aur1/Ipt1"/>
</dbReference>
<dbReference type="Pfam" id="PF14378">
    <property type="entry name" value="PAP2_3"/>
    <property type="match status" value="1"/>
</dbReference>
<reference evidence="7 8" key="1">
    <citation type="submission" date="2019-12" db="EMBL/GenBank/DDBJ databases">
        <title>Chitinophaga sp. strain ysch24 (GDMCC 1.1355), whole genome shotgun sequence.</title>
        <authorList>
            <person name="Zhang X."/>
        </authorList>
    </citation>
    <scope>NUCLEOTIDE SEQUENCE [LARGE SCALE GENOMIC DNA]</scope>
    <source>
        <strain evidence="8">ysch24</strain>
    </source>
</reference>
<accession>A0A7K1UBJ5</accession>
<evidence type="ECO:0000256" key="2">
    <source>
        <dbReference type="ARBA" id="ARBA00022692"/>
    </source>
</evidence>
<evidence type="ECO:0000256" key="1">
    <source>
        <dbReference type="ARBA" id="ARBA00004141"/>
    </source>
</evidence>
<dbReference type="GO" id="GO:0016020">
    <property type="term" value="C:membrane"/>
    <property type="evidence" value="ECO:0007669"/>
    <property type="project" value="UniProtKB-SubCell"/>
</dbReference>
<evidence type="ECO:0000256" key="3">
    <source>
        <dbReference type="ARBA" id="ARBA00022989"/>
    </source>
</evidence>
<organism evidence="7 8">
    <name type="scientific">Chitinophaga tropicalis</name>
    <dbReference type="NCBI Taxonomy" id="2683588"/>
    <lineage>
        <taxon>Bacteria</taxon>
        <taxon>Pseudomonadati</taxon>
        <taxon>Bacteroidota</taxon>
        <taxon>Chitinophagia</taxon>
        <taxon>Chitinophagales</taxon>
        <taxon>Chitinophagaceae</taxon>
        <taxon>Chitinophaga</taxon>
    </lineage>
</organism>
<feature type="domain" description="Inositolphosphotransferase Aur1/Ipt1" evidence="6">
    <location>
        <begin position="119"/>
        <end position="292"/>
    </location>
</feature>
<dbReference type="InterPro" id="IPR052185">
    <property type="entry name" value="IPC_Synthase-Related"/>
</dbReference>
<feature type="transmembrane region" description="Helical" evidence="5">
    <location>
        <begin position="158"/>
        <end position="178"/>
    </location>
</feature>
<gene>
    <name evidence="7" type="ORF">GO493_26065</name>
</gene>
<protein>
    <submittedName>
        <fullName evidence="7">Inositol phosphorylceramide synthase</fullName>
    </submittedName>
</protein>
<feature type="transmembrane region" description="Helical" evidence="5">
    <location>
        <begin position="226"/>
        <end position="245"/>
    </location>
</feature>
<feature type="transmembrane region" description="Helical" evidence="5">
    <location>
        <begin position="20"/>
        <end position="39"/>
    </location>
</feature>
<dbReference type="PANTHER" id="PTHR31310:SF7">
    <property type="entry name" value="PA-PHOSPHATASE RELATED-FAMILY PROTEIN DDB_G0268928"/>
    <property type="match status" value="1"/>
</dbReference>
<keyword evidence="4 5" id="KW-0472">Membrane</keyword>
<dbReference type="EMBL" id="WRXN01000015">
    <property type="protein sequence ID" value="MVT11757.1"/>
    <property type="molecule type" value="Genomic_DNA"/>
</dbReference>
<evidence type="ECO:0000256" key="5">
    <source>
        <dbReference type="SAM" id="Phobius"/>
    </source>
</evidence>
<feature type="transmembrane region" description="Helical" evidence="5">
    <location>
        <begin position="252"/>
        <end position="269"/>
    </location>
</feature>
<name>A0A7K1UBJ5_9BACT</name>
<sequence length="315" mass="36157">MSVHIPAKPTTAFFNRRNLLVTTIISVGYLLLSALLVGFKTDQLWLLAIFNGCYYGSRISRKFILGFSVFVIYWILFDYQKALPNYMVSAVHIKDLYDAEKSLFGVMVDGVKLTPNEFWLHHKNAFLDVLTGAFYLCWVPVPLAFACYMFFKDRLGFLHFICTFLFVNFIGWIGYYTYPAAPPWYVQLHGFDFQANTPGHIAGLIGFDNYFNVTVFQSLYAKGSNVFAAMPSLHSAYPLIVFFYARKHTHPVFITLFGIITAGIWFAAVYTSHHYVLDVTAGILCALIGYLLYKRVLMKTGWYKRFIERFYAAIA</sequence>
<keyword evidence="8" id="KW-1185">Reference proteome</keyword>
<comment type="subcellular location">
    <subcellularLocation>
        <location evidence="1">Membrane</location>
        <topology evidence="1">Multi-pass membrane protein</topology>
    </subcellularLocation>
</comment>
<proteinExistence type="predicted"/>
<comment type="caution">
    <text evidence="7">The sequence shown here is derived from an EMBL/GenBank/DDBJ whole genome shotgun (WGS) entry which is preliminary data.</text>
</comment>